<gene>
    <name evidence="8" type="ORF">IFM89_014237</name>
</gene>
<dbReference type="InterPro" id="IPR007789">
    <property type="entry name" value="DUF688"/>
</dbReference>
<comment type="subcellular location">
    <subcellularLocation>
        <location evidence="1">Mitochondrion</location>
    </subcellularLocation>
</comment>
<evidence type="ECO:0000256" key="3">
    <source>
        <dbReference type="ARBA" id="ARBA00022980"/>
    </source>
</evidence>
<evidence type="ECO:0000313" key="8">
    <source>
        <dbReference type="EMBL" id="KAF9592329.1"/>
    </source>
</evidence>
<proteinExistence type="inferred from homology"/>
<accession>A0A835LHW6</accession>
<feature type="region of interest" description="Disordered" evidence="7">
    <location>
        <begin position="53"/>
        <end position="101"/>
    </location>
</feature>
<evidence type="ECO:0000256" key="7">
    <source>
        <dbReference type="SAM" id="MobiDB-lite"/>
    </source>
</evidence>
<name>A0A835LHW6_9MAGN</name>
<feature type="compositionally biased region" description="Polar residues" evidence="7">
    <location>
        <begin position="81"/>
        <end position="97"/>
    </location>
</feature>
<evidence type="ECO:0000256" key="1">
    <source>
        <dbReference type="ARBA" id="ARBA00004173"/>
    </source>
</evidence>
<reference evidence="8 9" key="1">
    <citation type="submission" date="2020-10" db="EMBL/GenBank/DDBJ databases">
        <title>The Coptis chinensis genome and diversification of protoberbering-type alkaloids.</title>
        <authorList>
            <person name="Wang B."/>
            <person name="Shu S."/>
            <person name="Song C."/>
            <person name="Liu Y."/>
        </authorList>
    </citation>
    <scope>NUCLEOTIDE SEQUENCE [LARGE SCALE GENOMIC DNA]</scope>
    <source>
        <strain evidence="8">HL-2020</strain>
        <tissue evidence="8">Leaf</tissue>
    </source>
</reference>
<dbReference type="EMBL" id="JADFTS010000008">
    <property type="protein sequence ID" value="KAF9592329.1"/>
    <property type="molecule type" value="Genomic_DNA"/>
</dbReference>
<dbReference type="OrthoDB" id="543108at2759"/>
<comment type="similarity">
    <text evidence="2">Belongs to the mitochondrion-specific ribosomal protein mS23 family.</text>
</comment>
<dbReference type="CDD" id="cd23701">
    <property type="entry name" value="At1g26750"/>
    <property type="match status" value="1"/>
</dbReference>
<feature type="region of interest" description="Disordered" evidence="7">
    <location>
        <begin position="465"/>
        <end position="487"/>
    </location>
</feature>
<evidence type="ECO:0000256" key="4">
    <source>
        <dbReference type="ARBA" id="ARBA00023128"/>
    </source>
</evidence>
<comment type="caution">
    <text evidence="8">The sequence shown here is derived from an EMBL/GenBank/DDBJ whole genome shotgun (WGS) entry which is preliminary data.</text>
</comment>
<dbReference type="InterPro" id="IPR059242">
    <property type="entry name" value="mS23_dom"/>
</dbReference>
<dbReference type="PANTHER" id="PTHR35693:SF1">
    <property type="entry name" value="EXPRESSED PROTEIN"/>
    <property type="match status" value="1"/>
</dbReference>
<keyword evidence="9" id="KW-1185">Reference proteome</keyword>
<evidence type="ECO:0000256" key="5">
    <source>
        <dbReference type="ARBA" id="ARBA00023274"/>
    </source>
</evidence>
<sequence>MELGDDFSRIRLRKLNLNAPILSTRRAGGSNCLKSIDADQEVCSQRIPFSWEQVPGTPKGTVNREVSAGEFRPPKLPPCQWHSTKGVQGSSNDNYKSNGEDEDDVFSDAIDMFSMSESLSVADSASNSRGLSSINLKIMESREHQSPDFIIRRFLPDANALASSYAPNRCLREPTTTSMFHMQKGPQTVAPNRCLRAPNTTSQFHMQRVAPNRCFREPITTSQFLMQKGPQTVDQAYSPHKACGIGLLFPRRVKHTVCGLKDPIRQDSQIAKQNYNLRQTQGASVEVLCKGGGQSERGLRMSFMRGDLLTKTRKLVKGLAIARPTWLKPMEQNPPAALPRTNGKVKRVALPEDVYVKKFFQKHPDSLYHDAIKISGFDPPPARIFAWKVLELKEQGVSEDKAMAVADMEYGAEKKSKLQAYKRLKEIARLEGKKPPPNPYPSAIKEIQAIERKYVHERFHSHRAHDIVREMKRQRDEERERWESYQD</sequence>
<dbReference type="Pfam" id="PF05097">
    <property type="entry name" value="DUF688"/>
    <property type="match status" value="1"/>
</dbReference>
<evidence type="ECO:0000256" key="2">
    <source>
        <dbReference type="ARBA" id="ARBA00009864"/>
    </source>
</evidence>
<dbReference type="AlphaFoldDB" id="A0A835LHW6"/>
<evidence type="ECO:0000313" key="9">
    <source>
        <dbReference type="Proteomes" id="UP000631114"/>
    </source>
</evidence>
<evidence type="ECO:0000256" key="6">
    <source>
        <dbReference type="ARBA" id="ARBA00035137"/>
    </source>
</evidence>
<keyword evidence="3" id="KW-0689">Ribosomal protein</keyword>
<dbReference type="Proteomes" id="UP000631114">
    <property type="component" value="Unassembled WGS sequence"/>
</dbReference>
<keyword evidence="5" id="KW-0687">Ribonucleoprotein</keyword>
<dbReference type="PANTHER" id="PTHR35693">
    <property type="entry name" value="EXPRESSED PROTEIN"/>
    <property type="match status" value="1"/>
</dbReference>
<protein>
    <recommendedName>
        <fullName evidence="6">Small ribosomal subunit protein mS23</fullName>
    </recommendedName>
</protein>
<keyword evidence="4" id="KW-0496">Mitochondrion</keyword>
<organism evidence="8 9">
    <name type="scientific">Coptis chinensis</name>
    <dbReference type="NCBI Taxonomy" id="261450"/>
    <lineage>
        <taxon>Eukaryota</taxon>
        <taxon>Viridiplantae</taxon>
        <taxon>Streptophyta</taxon>
        <taxon>Embryophyta</taxon>
        <taxon>Tracheophyta</taxon>
        <taxon>Spermatophyta</taxon>
        <taxon>Magnoliopsida</taxon>
        <taxon>Ranunculales</taxon>
        <taxon>Ranunculaceae</taxon>
        <taxon>Coptidoideae</taxon>
        <taxon>Coptis</taxon>
    </lineage>
</organism>